<sequence length="167" mass="18415">MLRIVDASAVPKKVHGLIAWNQGMSGSTLEHCPMSLDWYGPGLALLPNHRDIYIPLTPNTVPGVFFCKGSGRRPPSLNALAHLHYVQGDGIVHECHVKTGYLIIWPNSIVLIVCGTVMPKAKKPSQHADQATQADAEQVPPRARCWVVIGLPISIRMDFQQKGHQRM</sequence>
<proteinExistence type="predicted"/>
<dbReference type="AlphaFoldDB" id="A0A4P9W4N1"/>
<accession>A0A4P9W4N1</accession>
<organism evidence="1 2">
    <name type="scientific">Blyttiomyces helicus</name>
    <dbReference type="NCBI Taxonomy" id="388810"/>
    <lineage>
        <taxon>Eukaryota</taxon>
        <taxon>Fungi</taxon>
        <taxon>Fungi incertae sedis</taxon>
        <taxon>Chytridiomycota</taxon>
        <taxon>Chytridiomycota incertae sedis</taxon>
        <taxon>Chytridiomycetes</taxon>
        <taxon>Chytridiomycetes incertae sedis</taxon>
        <taxon>Blyttiomyces</taxon>
    </lineage>
</organism>
<name>A0A4P9W4N1_9FUNG</name>
<dbReference type="EMBL" id="KZ998874">
    <property type="protein sequence ID" value="RKO85660.1"/>
    <property type="molecule type" value="Genomic_DNA"/>
</dbReference>
<keyword evidence="2" id="KW-1185">Reference proteome</keyword>
<dbReference type="Proteomes" id="UP000269721">
    <property type="component" value="Unassembled WGS sequence"/>
</dbReference>
<reference evidence="2" key="1">
    <citation type="journal article" date="2018" name="Nat. Microbiol.">
        <title>Leveraging single-cell genomics to expand the fungal tree of life.</title>
        <authorList>
            <person name="Ahrendt S.R."/>
            <person name="Quandt C.A."/>
            <person name="Ciobanu D."/>
            <person name="Clum A."/>
            <person name="Salamov A."/>
            <person name="Andreopoulos B."/>
            <person name="Cheng J.F."/>
            <person name="Woyke T."/>
            <person name="Pelin A."/>
            <person name="Henrissat B."/>
            <person name="Reynolds N.K."/>
            <person name="Benny G.L."/>
            <person name="Smith M.E."/>
            <person name="James T.Y."/>
            <person name="Grigoriev I.V."/>
        </authorList>
    </citation>
    <scope>NUCLEOTIDE SEQUENCE [LARGE SCALE GENOMIC DNA]</scope>
</reference>
<gene>
    <name evidence="1" type="ORF">BDK51DRAFT_32107</name>
</gene>
<protein>
    <submittedName>
        <fullName evidence="1">Uncharacterized protein</fullName>
    </submittedName>
</protein>
<evidence type="ECO:0000313" key="1">
    <source>
        <dbReference type="EMBL" id="RKO85660.1"/>
    </source>
</evidence>
<evidence type="ECO:0000313" key="2">
    <source>
        <dbReference type="Proteomes" id="UP000269721"/>
    </source>
</evidence>